<proteinExistence type="predicted"/>
<comment type="caution">
    <text evidence="2">The sequence shown here is derived from an EMBL/GenBank/DDBJ whole genome shotgun (WGS) entry which is preliminary data.</text>
</comment>
<sequence length="219" mass="23505">MARSVKKQAGKQDPATPQPTSSREHRKDVKKTAKAEQKAAKTRASTEQKSAKATAKAAKKTAKAQKKGEYGRITPGNTKKILGILKIAGPAIAPFAAKAAFTARDGYDRMRARRIGIPVEDLGRFSGRGAALHARIAGDADALHDLRMKAGGQGGNGDSAARQVGVEQFTDRAEQRLSQLTSAVRAAERMPGNRRRAAHRAVAGELDRIEADLLHRLEL</sequence>
<reference evidence="2" key="1">
    <citation type="submission" date="2023-07" db="EMBL/GenBank/DDBJ databases">
        <title>Sequencing the genomes of 1000 actinobacteria strains.</title>
        <authorList>
            <person name="Klenk H.-P."/>
        </authorList>
    </citation>
    <scope>NUCLEOTIDE SEQUENCE</scope>
    <source>
        <strain evidence="2">DSM 45977</strain>
    </source>
</reference>
<dbReference type="EMBL" id="JAVDXW010000001">
    <property type="protein sequence ID" value="MDR7301940.1"/>
    <property type="molecule type" value="Genomic_DNA"/>
</dbReference>
<accession>A0AAE3ZDP2</accession>
<feature type="region of interest" description="Disordered" evidence="1">
    <location>
        <begin position="1"/>
        <end position="75"/>
    </location>
</feature>
<evidence type="ECO:0000313" key="2">
    <source>
        <dbReference type="EMBL" id="MDR7301940.1"/>
    </source>
</evidence>
<dbReference type="Pfam" id="PF20079">
    <property type="entry name" value="DUF6474"/>
    <property type="match status" value="1"/>
</dbReference>
<evidence type="ECO:0000256" key="1">
    <source>
        <dbReference type="SAM" id="MobiDB-lite"/>
    </source>
</evidence>
<gene>
    <name evidence="2" type="ORF">JOF55_002121</name>
</gene>
<name>A0AAE3ZDP2_9ACTN</name>
<keyword evidence="3" id="KW-1185">Reference proteome</keyword>
<evidence type="ECO:0000313" key="3">
    <source>
        <dbReference type="Proteomes" id="UP001180845"/>
    </source>
</evidence>
<feature type="compositionally biased region" description="Basic and acidic residues" evidence="1">
    <location>
        <begin position="22"/>
        <end position="50"/>
    </location>
</feature>
<dbReference type="Proteomes" id="UP001180845">
    <property type="component" value="Unassembled WGS sequence"/>
</dbReference>
<dbReference type="InterPro" id="IPR045522">
    <property type="entry name" value="DUF6474"/>
</dbReference>
<organism evidence="2 3">
    <name type="scientific">Haloactinomyces albus</name>
    <dbReference type="NCBI Taxonomy" id="1352928"/>
    <lineage>
        <taxon>Bacteria</taxon>
        <taxon>Bacillati</taxon>
        <taxon>Actinomycetota</taxon>
        <taxon>Actinomycetes</taxon>
        <taxon>Actinopolysporales</taxon>
        <taxon>Actinopolysporaceae</taxon>
        <taxon>Haloactinomyces</taxon>
    </lineage>
</organism>
<protein>
    <submittedName>
        <fullName evidence="2">Uncharacterized protein</fullName>
    </submittedName>
</protein>
<dbReference type="AlphaFoldDB" id="A0AAE3ZDP2"/>
<dbReference type="RefSeq" id="WP_310273031.1">
    <property type="nucleotide sequence ID" value="NZ_JAVDXW010000001.1"/>
</dbReference>